<dbReference type="Pfam" id="PF09719">
    <property type="entry name" value="C_GCAxxG_C_C"/>
    <property type="match status" value="1"/>
</dbReference>
<evidence type="ECO:0000313" key="2">
    <source>
        <dbReference type="Proteomes" id="UP000324209"/>
    </source>
</evidence>
<organism evidence="1 2">
    <name type="scientific">Oceanispirochaeta crateris</name>
    <dbReference type="NCBI Taxonomy" id="2518645"/>
    <lineage>
        <taxon>Bacteria</taxon>
        <taxon>Pseudomonadati</taxon>
        <taxon>Spirochaetota</taxon>
        <taxon>Spirochaetia</taxon>
        <taxon>Spirochaetales</taxon>
        <taxon>Spirochaetaceae</taxon>
        <taxon>Oceanispirochaeta</taxon>
    </lineage>
</organism>
<name>A0A5C1QR09_9SPIO</name>
<dbReference type="RefSeq" id="WP_149487475.1">
    <property type="nucleotide sequence ID" value="NZ_CP036150.1"/>
</dbReference>
<dbReference type="AlphaFoldDB" id="A0A5C1QR09"/>
<accession>A0A5C1QR09</accession>
<proteinExistence type="predicted"/>
<dbReference type="EMBL" id="CP036150">
    <property type="protein sequence ID" value="QEN09400.1"/>
    <property type="molecule type" value="Genomic_DNA"/>
</dbReference>
<dbReference type="NCBIfam" id="TIGR01909">
    <property type="entry name" value="C_GCAxxG_C_C"/>
    <property type="match status" value="1"/>
</dbReference>
<dbReference type="InterPro" id="IPR010181">
    <property type="entry name" value="CGCAxxGCC_motif"/>
</dbReference>
<dbReference type="KEGG" id="ock:EXM22_15960"/>
<evidence type="ECO:0000313" key="1">
    <source>
        <dbReference type="EMBL" id="QEN09400.1"/>
    </source>
</evidence>
<sequence length="161" mass="17825">MGILKKVQDSGQNRMNIKDPCDRAIDLHKQGFNSAQSVLGAFHEKLGIDEKTAIALAAGFGAGIGTMQKTCGALTGALMVLGCRYYDSDSVFESKQLLFEETQKILLAFNEKFGSTECFSLLKIDFHKPGGLQKVREKRLFETHCQAYIRESCRLLKEAGL</sequence>
<reference evidence="1 2" key="1">
    <citation type="submission" date="2019-02" db="EMBL/GenBank/DDBJ databases">
        <title>Complete Genome Sequence and Methylome Analysis of free living Spirochaetas.</title>
        <authorList>
            <person name="Fomenkov A."/>
            <person name="Dubinina G."/>
            <person name="Leshcheva N."/>
            <person name="Mikheeva N."/>
            <person name="Grabovich M."/>
            <person name="Vincze T."/>
            <person name="Roberts R.J."/>
        </authorList>
    </citation>
    <scope>NUCLEOTIDE SEQUENCE [LARGE SCALE GENOMIC DNA]</scope>
    <source>
        <strain evidence="1 2">K2</strain>
    </source>
</reference>
<gene>
    <name evidence="1" type="ORF">EXM22_15960</name>
</gene>
<keyword evidence="2" id="KW-1185">Reference proteome</keyword>
<dbReference type="Proteomes" id="UP000324209">
    <property type="component" value="Chromosome"/>
</dbReference>
<protein>
    <submittedName>
        <fullName evidence="1">C_GCAxxG_C_C family protein</fullName>
    </submittedName>
</protein>
<dbReference type="OrthoDB" id="190287at2"/>